<keyword evidence="1" id="KW-0472">Membrane</keyword>
<dbReference type="InterPro" id="IPR038781">
    <property type="entry name" value="C365.16-ike"/>
</dbReference>
<dbReference type="Proteomes" id="UP000800092">
    <property type="component" value="Unassembled WGS sequence"/>
</dbReference>
<gene>
    <name evidence="2" type="ORF">EV356DRAFT_561343</name>
</gene>
<keyword evidence="3" id="KW-1185">Reference proteome</keyword>
<sequence>MPNDDTTLRAPSTAEWLARSLAGDVTAAVTAAAAVSPIMTVIDRAVVENAAGQCPLLASTRASLRTLVRRPRQFFMTRSFSAMFFLYMGTYLTANTIDTMSSYKQGLPAASATSSSAKFLAVTSVNVGLALNKDSVFARSFGTQSSRSRSLPLISYIPFLMRDAITLFATFNVPSLLALKLPDTVECCMSKLSTAQLVAPAASQFLTTPLHLLGLDLYYRSGKLSSFERVKAAKKAWLSTSLARACRIVPAYGVGGVINNNMKMYMTKSPS</sequence>
<reference evidence="2" key="1">
    <citation type="journal article" date="2020" name="Stud. Mycol.">
        <title>101 Dothideomycetes genomes: a test case for predicting lifestyles and emergence of pathogens.</title>
        <authorList>
            <person name="Haridas S."/>
            <person name="Albert R."/>
            <person name="Binder M."/>
            <person name="Bloem J."/>
            <person name="Labutti K."/>
            <person name="Salamov A."/>
            <person name="Andreopoulos B."/>
            <person name="Baker S."/>
            <person name="Barry K."/>
            <person name="Bills G."/>
            <person name="Bluhm B."/>
            <person name="Cannon C."/>
            <person name="Castanera R."/>
            <person name="Culley D."/>
            <person name="Daum C."/>
            <person name="Ezra D."/>
            <person name="Gonzalez J."/>
            <person name="Henrissat B."/>
            <person name="Kuo A."/>
            <person name="Liang C."/>
            <person name="Lipzen A."/>
            <person name="Lutzoni F."/>
            <person name="Magnuson J."/>
            <person name="Mondo S."/>
            <person name="Nolan M."/>
            <person name="Ohm R."/>
            <person name="Pangilinan J."/>
            <person name="Park H.-J."/>
            <person name="Ramirez L."/>
            <person name="Alfaro M."/>
            <person name="Sun H."/>
            <person name="Tritt A."/>
            <person name="Yoshinaga Y."/>
            <person name="Zwiers L.-H."/>
            <person name="Turgeon B."/>
            <person name="Goodwin S."/>
            <person name="Spatafora J."/>
            <person name="Crous P."/>
            <person name="Grigoriev I."/>
        </authorList>
    </citation>
    <scope>NUCLEOTIDE SEQUENCE</scope>
    <source>
        <strain evidence="2">Tuck. ex Michener</strain>
    </source>
</reference>
<protein>
    <recommendedName>
        <fullName evidence="4">Sequence orphan</fullName>
    </recommendedName>
</protein>
<dbReference type="PANTHER" id="PTHR37845:SF1">
    <property type="entry name" value="SEQUENCE ORPHAN"/>
    <property type="match status" value="1"/>
</dbReference>
<dbReference type="OrthoDB" id="275936at2759"/>
<evidence type="ECO:0000313" key="3">
    <source>
        <dbReference type="Proteomes" id="UP000800092"/>
    </source>
</evidence>
<keyword evidence="1" id="KW-0812">Transmembrane</keyword>
<evidence type="ECO:0000313" key="2">
    <source>
        <dbReference type="EMBL" id="KAF2230751.1"/>
    </source>
</evidence>
<accession>A0A6A6GYS9</accession>
<proteinExistence type="predicted"/>
<feature type="transmembrane region" description="Helical" evidence="1">
    <location>
        <begin position="75"/>
        <end position="94"/>
    </location>
</feature>
<evidence type="ECO:0000256" key="1">
    <source>
        <dbReference type="SAM" id="Phobius"/>
    </source>
</evidence>
<keyword evidence="1" id="KW-1133">Transmembrane helix</keyword>
<dbReference type="PANTHER" id="PTHR37845">
    <property type="entry name" value="SEQUENCE ORPHAN"/>
    <property type="match status" value="1"/>
</dbReference>
<name>A0A6A6GYS9_VIRVR</name>
<evidence type="ECO:0008006" key="4">
    <source>
        <dbReference type="Google" id="ProtNLM"/>
    </source>
</evidence>
<organism evidence="2 3">
    <name type="scientific">Viridothelium virens</name>
    <name type="common">Speckled blister lichen</name>
    <name type="synonym">Trypethelium virens</name>
    <dbReference type="NCBI Taxonomy" id="1048519"/>
    <lineage>
        <taxon>Eukaryota</taxon>
        <taxon>Fungi</taxon>
        <taxon>Dikarya</taxon>
        <taxon>Ascomycota</taxon>
        <taxon>Pezizomycotina</taxon>
        <taxon>Dothideomycetes</taxon>
        <taxon>Dothideomycetes incertae sedis</taxon>
        <taxon>Trypetheliales</taxon>
        <taxon>Trypetheliaceae</taxon>
        <taxon>Viridothelium</taxon>
    </lineage>
</organism>
<dbReference type="EMBL" id="ML991836">
    <property type="protein sequence ID" value="KAF2230751.1"/>
    <property type="molecule type" value="Genomic_DNA"/>
</dbReference>
<dbReference type="AlphaFoldDB" id="A0A6A6GYS9"/>
<dbReference type="GO" id="GO:0005739">
    <property type="term" value="C:mitochondrion"/>
    <property type="evidence" value="ECO:0007669"/>
    <property type="project" value="TreeGrafter"/>
</dbReference>